<name>A0A834I9I5_RHYFE</name>
<proteinExistence type="predicted"/>
<reference evidence="1" key="1">
    <citation type="submission" date="2020-08" db="EMBL/GenBank/DDBJ databases">
        <title>Genome sequencing and assembly of the red palm weevil Rhynchophorus ferrugineus.</title>
        <authorList>
            <person name="Dias G.B."/>
            <person name="Bergman C.M."/>
            <person name="Manee M."/>
        </authorList>
    </citation>
    <scope>NUCLEOTIDE SEQUENCE</scope>
    <source>
        <strain evidence="1">AA-2017</strain>
        <tissue evidence="1">Whole larva</tissue>
    </source>
</reference>
<comment type="caution">
    <text evidence="1">The sequence shown here is derived from an EMBL/GenBank/DDBJ whole genome shotgun (WGS) entry which is preliminary data.</text>
</comment>
<protein>
    <submittedName>
        <fullName evidence="1">Uncharacterized protein</fullName>
    </submittedName>
</protein>
<sequence>MGHLRHMLCQSNKRLKWGRALLESQVDGGGTGGEARAPQESLSSVFGNAKNSYRPSGGSCWNIFLRAEKVRFSGFIYRSSRDSTL</sequence>
<gene>
    <name evidence="1" type="ORF">GWI33_010233</name>
</gene>
<organism evidence="1 2">
    <name type="scientific">Rhynchophorus ferrugineus</name>
    <name type="common">Red palm weevil</name>
    <name type="synonym">Curculio ferrugineus</name>
    <dbReference type="NCBI Taxonomy" id="354439"/>
    <lineage>
        <taxon>Eukaryota</taxon>
        <taxon>Metazoa</taxon>
        <taxon>Ecdysozoa</taxon>
        <taxon>Arthropoda</taxon>
        <taxon>Hexapoda</taxon>
        <taxon>Insecta</taxon>
        <taxon>Pterygota</taxon>
        <taxon>Neoptera</taxon>
        <taxon>Endopterygota</taxon>
        <taxon>Coleoptera</taxon>
        <taxon>Polyphaga</taxon>
        <taxon>Cucujiformia</taxon>
        <taxon>Curculionidae</taxon>
        <taxon>Dryophthorinae</taxon>
        <taxon>Rhynchophorus</taxon>
    </lineage>
</organism>
<evidence type="ECO:0000313" key="1">
    <source>
        <dbReference type="EMBL" id="KAF7276489.1"/>
    </source>
</evidence>
<dbReference type="Proteomes" id="UP000625711">
    <property type="component" value="Unassembled WGS sequence"/>
</dbReference>
<accession>A0A834I9I5</accession>
<evidence type="ECO:0000313" key="2">
    <source>
        <dbReference type="Proteomes" id="UP000625711"/>
    </source>
</evidence>
<dbReference type="AlphaFoldDB" id="A0A834I9I5"/>
<keyword evidence="2" id="KW-1185">Reference proteome</keyword>
<dbReference type="EMBL" id="JAACXV010006400">
    <property type="protein sequence ID" value="KAF7276489.1"/>
    <property type="molecule type" value="Genomic_DNA"/>
</dbReference>